<dbReference type="PANTHER" id="PTHR43581">
    <property type="entry name" value="ATP/GTP PHOSPHATASE"/>
    <property type="match status" value="1"/>
</dbReference>
<comment type="caution">
    <text evidence="2">The sequence shown here is derived from an EMBL/GenBank/DDBJ whole genome shotgun (WGS) entry which is preliminary data.</text>
</comment>
<sequence length="625" mass="73347">MTEKLYYWAENLENYSSDNDVEFEEVIEIKRLNFFIGKNNAGKSRFIRNLFSSTYPSGIYKYKKLLKNINILKNKLPQINEILGYSTTNSEIKSLYKDLIKMLSETRVDPLIYINSAIKGQLENNLHIYQYLENYSLFELTDDDVQNISGFFEIKFYIPILRGMRPVTEQQNIQPYIERAQKDYFSDKNKFDSKNIITGETLYHELQIHLFGKPVHRELIKSYEEKLSQYFFDNEPITLIPYIGKDDNGHDNDVVHIKIGEDDQFPIHKLGDGLQQAIILTYEAFIKKDRTHAFFIEEPELHMHAGMVRQLMNFYLNETPHYYFFTTHSNHLLDMADESDQVMIQKFVKQPKENKSDEFDFKIHRCDRDRDLLASLGVRPSSVYLANCTIWVEGITDRLYITKYMEKYLAELESADVELYKKYRRFMPNYHYTFVEYAGSNLVHWSFSDDYADQLEDKGLSAKAVASEMLLIADGDIQSKADRVQVLKSELKKGNYLILECKETENTLPKDSIIRVATQRFKRMKSKTKDSYDISLTNNITSENYFDHKEYGIGKLLDIKLKKPSSKTTQSLFADGQGVGTIKYKLDFCREIIKDFDENPDWELTPKAKDLCIRIFKLIEKCNSN</sequence>
<dbReference type="InterPro" id="IPR027417">
    <property type="entry name" value="P-loop_NTPase"/>
</dbReference>
<dbReference type="Proteomes" id="UP000191160">
    <property type="component" value="Unassembled WGS sequence"/>
</dbReference>
<keyword evidence="3" id="KW-1185">Reference proteome</keyword>
<dbReference type="Gene3D" id="3.40.50.300">
    <property type="entry name" value="P-loop containing nucleotide triphosphate hydrolases"/>
    <property type="match status" value="1"/>
</dbReference>
<evidence type="ECO:0000313" key="2">
    <source>
        <dbReference type="EMBL" id="OOV80812.1"/>
    </source>
</evidence>
<dbReference type="RefSeq" id="WP_078190925.1">
    <property type="nucleotide sequence ID" value="NZ_JAMCOZ010000013.1"/>
</dbReference>
<dbReference type="EMBL" id="MVKX01000008">
    <property type="protein sequence ID" value="OOV80812.1"/>
    <property type="molecule type" value="Genomic_DNA"/>
</dbReference>
<evidence type="ECO:0000313" key="3">
    <source>
        <dbReference type="Proteomes" id="UP000191160"/>
    </source>
</evidence>
<dbReference type="InterPro" id="IPR051396">
    <property type="entry name" value="Bact_Antivir_Def_Nuclease"/>
</dbReference>
<organism evidence="2 3">
    <name type="scientific">Acinetobacter amyesii</name>
    <dbReference type="NCBI Taxonomy" id="2942470"/>
    <lineage>
        <taxon>Bacteria</taxon>
        <taxon>Pseudomonadati</taxon>
        <taxon>Pseudomonadota</taxon>
        <taxon>Gammaproteobacteria</taxon>
        <taxon>Moraxellales</taxon>
        <taxon>Moraxellaceae</taxon>
        <taxon>Acinetobacter</taxon>
    </lineage>
</organism>
<feature type="domain" description="Endonuclease GajA/Old nuclease/RecF-like AAA" evidence="1">
    <location>
        <begin position="25"/>
        <end position="332"/>
    </location>
</feature>
<reference evidence="2 3" key="1">
    <citation type="submission" date="2017-02" db="EMBL/GenBank/DDBJ databases">
        <title>Acinetobacter sp. ANC 4945, whole genome shotgun sequencing project.</title>
        <authorList>
            <person name="Radolfova-Krizova L."/>
            <person name="Al Atrouni A."/>
            <person name="Nemec A."/>
        </authorList>
    </citation>
    <scope>NUCLEOTIDE SEQUENCE [LARGE SCALE GENOMIC DNA]</scope>
    <source>
        <strain evidence="2 3">ANC 4945</strain>
    </source>
</reference>
<dbReference type="PANTHER" id="PTHR43581:SF4">
    <property type="entry name" value="ATP_GTP PHOSPHATASE"/>
    <property type="match status" value="1"/>
</dbReference>
<gene>
    <name evidence="2" type="ORF">B1202_12425</name>
</gene>
<dbReference type="SUPFAM" id="SSF52540">
    <property type="entry name" value="P-loop containing nucleoside triphosphate hydrolases"/>
    <property type="match status" value="1"/>
</dbReference>
<dbReference type="InterPro" id="IPR041685">
    <property type="entry name" value="AAA_GajA/Old/RecF-like"/>
</dbReference>
<dbReference type="AlphaFoldDB" id="A0A1T1GT75"/>
<accession>A0A1T1GT75</accession>
<proteinExistence type="predicted"/>
<evidence type="ECO:0000259" key="1">
    <source>
        <dbReference type="Pfam" id="PF13175"/>
    </source>
</evidence>
<dbReference type="Pfam" id="PF13175">
    <property type="entry name" value="AAA_15"/>
    <property type="match status" value="1"/>
</dbReference>
<name>A0A1T1GT75_9GAMM</name>
<protein>
    <submittedName>
        <fullName evidence="2">AAA family ATPase</fullName>
    </submittedName>
</protein>